<dbReference type="NCBIfam" id="TIGR01549">
    <property type="entry name" value="HAD-SF-IA-v1"/>
    <property type="match status" value="1"/>
</dbReference>
<reference evidence="1 2" key="1">
    <citation type="journal article" date="2014" name="BMC Genomics">
        <title>Comparison of environmental and isolate Sulfobacillus genomes reveals diverse carbon, sulfur, nitrogen, and hydrogen metabolisms.</title>
        <authorList>
            <person name="Justice N.B."/>
            <person name="Norman A."/>
            <person name="Brown C.T."/>
            <person name="Singh A."/>
            <person name="Thomas B.C."/>
            <person name="Banfield J.F."/>
        </authorList>
    </citation>
    <scope>NUCLEOTIDE SEQUENCE [LARGE SCALE GENOMIC DNA]</scope>
    <source>
        <strain evidence="1">AMDSBA5</strain>
    </source>
</reference>
<dbReference type="PANTHER" id="PTHR43434">
    <property type="entry name" value="PHOSPHOGLYCOLATE PHOSPHATASE"/>
    <property type="match status" value="1"/>
</dbReference>
<comment type="caution">
    <text evidence="1">The sequence shown here is derived from an EMBL/GenBank/DDBJ whole genome shotgun (WGS) entry which is preliminary data.</text>
</comment>
<dbReference type="NCBIfam" id="TIGR01509">
    <property type="entry name" value="HAD-SF-IA-v3"/>
    <property type="match status" value="1"/>
</dbReference>
<dbReference type="InterPro" id="IPR023198">
    <property type="entry name" value="PGP-like_dom2"/>
</dbReference>
<dbReference type="Gene3D" id="1.10.150.240">
    <property type="entry name" value="Putative phosphatase, domain 2"/>
    <property type="match status" value="1"/>
</dbReference>
<evidence type="ECO:0008006" key="3">
    <source>
        <dbReference type="Google" id="ProtNLM"/>
    </source>
</evidence>
<gene>
    <name evidence="1" type="ORF">C7B47_06980</name>
</gene>
<name>A0A2T2X016_SULTH</name>
<dbReference type="InterPro" id="IPR036412">
    <property type="entry name" value="HAD-like_sf"/>
</dbReference>
<sequence length="217" mass="24876">MDGRVILAALLFDLDGTLLDTVPLITTCFQKMFQKYGNTEISTEAVHALFGPGESIIFRQKFGDQWEKVLQDYLECYVQGHDQLQIESWVLELLKELHAQDIPLAIVTNKERDTTSLTLDYFQLSHYFSMIITAQDVERPKPHPDGIVKVLQTLDVSAQDAILIGDTMNDKEAARQSGIQFIQALWYVPKPLWPKDPQWRVAHSEKDLRDTLQSFLL</sequence>
<accession>A0A2T2X016</accession>
<proteinExistence type="predicted"/>
<dbReference type="SUPFAM" id="SSF56784">
    <property type="entry name" value="HAD-like"/>
    <property type="match status" value="1"/>
</dbReference>
<dbReference type="InterPro" id="IPR041492">
    <property type="entry name" value="HAD_2"/>
</dbReference>
<dbReference type="InterPro" id="IPR050155">
    <property type="entry name" value="HAD-like_hydrolase_sf"/>
</dbReference>
<dbReference type="PRINTS" id="PR00413">
    <property type="entry name" value="HADHALOGNASE"/>
</dbReference>
<dbReference type="SFLD" id="SFLDS00003">
    <property type="entry name" value="Haloacid_Dehalogenase"/>
    <property type="match status" value="1"/>
</dbReference>
<dbReference type="GO" id="GO:0008967">
    <property type="term" value="F:phosphoglycolate phosphatase activity"/>
    <property type="evidence" value="ECO:0007669"/>
    <property type="project" value="TreeGrafter"/>
</dbReference>
<dbReference type="PANTHER" id="PTHR43434:SF1">
    <property type="entry name" value="PHOSPHOGLYCOLATE PHOSPHATASE"/>
    <property type="match status" value="1"/>
</dbReference>
<dbReference type="InterPro" id="IPR023214">
    <property type="entry name" value="HAD_sf"/>
</dbReference>
<dbReference type="Gene3D" id="3.40.50.1000">
    <property type="entry name" value="HAD superfamily/HAD-like"/>
    <property type="match status" value="1"/>
</dbReference>
<organism evidence="1 2">
    <name type="scientific">Sulfobacillus thermosulfidooxidans</name>
    <dbReference type="NCBI Taxonomy" id="28034"/>
    <lineage>
        <taxon>Bacteria</taxon>
        <taxon>Bacillati</taxon>
        <taxon>Bacillota</taxon>
        <taxon>Clostridia</taxon>
        <taxon>Eubacteriales</taxon>
        <taxon>Clostridiales Family XVII. Incertae Sedis</taxon>
        <taxon>Sulfobacillus</taxon>
    </lineage>
</organism>
<dbReference type="Proteomes" id="UP000242705">
    <property type="component" value="Unassembled WGS sequence"/>
</dbReference>
<dbReference type="SFLD" id="SFLDG01129">
    <property type="entry name" value="C1.5:_HAD__Beta-PGM__Phosphata"/>
    <property type="match status" value="1"/>
</dbReference>
<evidence type="ECO:0000313" key="2">
    <source>
        <dbReference type="Proteomes" id="UP000242705"/>
    </source>
</evidence>
<evidence type="ECO:0000313" key="1">
    <source>
        <dbReference type="EMBL" id="PSR27831.1"/>
    </source>
</evidence>
<dbReference type="AlphaFoldDB" id="A0A2T2X016"/>
<dbReference type="EMBL" id="PXYX01000010">
    <property type="protein sequence ID" value="PSR27831.1"/>
    <property type="molecule type" value="Genomic_DNA"/>
</dbReference>
<dbReference type="Pfam" id="PF13419">
    <property type="entry name" value="HAD_2"/>
    <property type="match status" value="1"/>
</dbReference>
<dbReference type="InterPro" id="IPR006439">
    <property type="entry name" value="HAD-SF_hydro_IA"/>
</dbReference>
<dbReference type="GO" id="GO:0006281">
    <property type="term" value="P:DNA repair"/>
    <property type="evidence" value="ECO:0007669"/>
    <property type="project" value="TreeGrafter"/>
</dbReference>
<protein>
    <recommendedName>
        <fullName evidence="3">Pyrophosphatase PpaX</fullName>
    </recommendedName>
</protein>
<dbReference type="SFLD" id="SFLDG01135">
    <property type="entry name" value="C1.5.6:_HAD__Beta-PGM__Phospha"/>
    <property type="match status" value="1"/>
</dbReference>